<reference evidence="1" key="1">
    <citation type="submission" date="2021-05" db="EMBL/GenBank/DDBJ databases">
        <authorList>
            <person name="Alioto T."/>
            <person name="Alioto T."/>
            <person name="Gomez Garrido J."/>
        </authorList>
    </citation>
    <scope>NUCLEOTIDE SEQUENCE</scope>
</reference>
<organism evidence="1">
    <name type="scientific">Cacopsylla melanoneura</name>
    <dbReference type="NCBI Taxonomy" id="428564"/>
    <lineage>
        <taxon>Eukaryota</taxon>
        <taxon>Metazoa</taxon>
        <taxon>Ecdysozoa</taxon>
        <taxon>Arthropoda</taxon>
        <taxon>Hexapoda</taxon>
        <taxon>Insecta</taxon>
        <taxon>Pterygota</taxon>
        <taxon>Neoptera</taxon>
        <taxon>Paraneoptera</taxon>
        <taxon>Hemiptera</taxon>
        <taxon>Sternorrhyncha</taxon>
        <taxon>Psylloidea</taxon>
        <taxon>Psyllidae</taxon>
        <taxon>Psyllinae</taxon>
        <taxon>Cacopsylla</taxon>
    </lineage>
</organism>
<proteinExistence type="predicted"/>
<protein>
    <submittedName>
        <fullName evidence="1">Uncharacterized protein</fullName>
    </submittedName>
</protein>
<dbReference type="EMBL" id="HBUF01235395">
    <property type="protein sequence ID" value="CAG6675018.1"/>
    <property type="molecule type" value="Transcribed_RNA"/>
</dbReference>
<dbReference type="EMBL" id="HBUF01235394">
    <property type="protein sequence ID" value="CAG6675017.1"/>
    <property type="molecule type" value="Transcribed_RNA"/>
</dbReference>
<accession>A0A8D8WWE1</accession>
<sequence>MPRGRCGLCMTMGPRKCFCESSRLDYGLVQKYIAFFLKNNSILFCSCLKCTFEGLFKDLERTLMKLKLRHENFVFTTKMMLSIPICQFFQIKKKKLTLNNSSITS</sequence>
<dbReference type="AlphaFoldDB" id="A0A8D8WWE1"/>
<evidence type="ECO:0000313" key="1">
    <source>
        <dbReference type="EMBL" id="CAG6675017.1"/>
    </source>
</evidence>
<name>A0A8D8WWE1_9HEMI</name>